<reference evidence="2 3" key="1">
    <citation type="submission" date="2016-10" db="EMBL/GenBank/DDBJ databases">
        <authorList>
            <person name="Varghese N."/>
            <person name="Submissions S."/>
        </authorList>
    </citation>
    <scope>NUCLEOTIDE SEQUENCE [LARGE SCALE GENOMIC DNA]</scope>
    <source>
        <strain evidence="2 3">CGMCC 1.12102</strain>
    </source>
</reference>
<feature type="transmembrane region" description="Helical" evidence="1">
    <location>
        <begin position="6"/>
        <end position="24"/>
    </location>
</feature>
<sequence>MSDSTMWSIALTVLIIAWLIYGIMKAGYDDDRFRAKGSKVEARILDKKNIGVSGTGNIKYKVVVEFETRNGVVRAQTKRYFTPEDLIKVMRKNTVQLFYLPEDPQQIYLVPQDME</sequence>
<comment type="caution">
    <text evidence="2">The sequence shown here is derived from an EMBL/GenBank/DDBJ whole genome shotgun (WGS) entry which is preliminary data.</text>
</comment>
<dbReference type="RefSeq" id="WP_017457032.1">
    <property type="nucleotide sequence ID" value="NZ_FMUI01000003.1"/>
</dbReference>
<dbReference type="Proteomes" id="UP000183569">
    <property type="component" value="Unassembled WGS sequence"/>
</dbReference>
<dbReference type="GeneID" id="23845053"/>
<keyword evidence="1" id="KW-0472">Membrane</keyword>
<dbReference type="AlphaFoldDB" id="A0A1G4XUH6"/>
<protein>
    <recommendedName>
        <fullName evidence="4">DUF3592 domain-containing protein</fullName>
    </recommendedName>
</protein>
<evidence type="ECO:0000256" key="1">
    <source>
        <dbReference type="SAM" id="Phobius"/>
    </source>
</evidence>
<organism evidence="2 3">
    <name type="scientific">Kosakonia sacchari</name>
    <dbReference type="NCBI Taxonomy" id="1158459"/>
    <lineage>
        <taxon>Bacteria</taxon>
        <taxon>Pseudomonadati</taxon>
        <taxon>Pseudomonadota</taxon>
        <taxon>Gammaproteobacteria</taxon>
        <taxon>Enterobacterales</taxon>
        <taxon>Enterobacteriaceae</taxon>
        <taxon>Kosakonia</taxon>
    </lineage>
</organism>
<dbReference type="EMBL" id="FMUI01000003">
    <property type="protein sequence ID" value="SCX44680.1"/>
    <property type="molecule type" value="Genomic_DNA"/>
</dbReference>
<proteinExistence type="predicted"/>
<name>A0A1G4XUH6_9ENTR</name>
<keyword evidence="1" id="KW-0812">Transmembrane</keyword>
<evidence type="ECO:0000313" key="2">
    <source>
        <dbReference type="EMBL" id="SCX44680.1"/>
    </source>
</evidence>
<evidence type="ECO:0000313" key="3">
    <source>
        <dbReference type="Proteomes" id="UP000183569"/>
    </source>
</evidence>
<accession>A0A1G4XUH6</accession>
<gene>
    <name evidence="2" type="ORF">SAMN02927897_01442</name>
</gene>
<keyword evidence="1" id="KW-1133">Transmembrane helix</keyword>
<evidence type="ECO:0008006" key="4">
    <source>
        <dbReference type="Google" id="ProtNLM"/>
    </source>
</evidence>